<evidence type="ECO:0000256" key="1">
    <source>
        <dbReference type="ARBA" id="ARBA00000085"/>
    </source>
</evidence>
<dbReference type="InterPro" id="IPR011712">
    <property type="entry name" value="Sig_transdc_His_kin_sub3_dim/P"/>
</dbReference>
<dbReference type="GO" id="GO:0016020">
    <property type="term" value="C:membrane"/>
    <property type="evidence" value="ECO:0007669"/>
    <property type="project" value="InterPro"/>
</dbReference>
<keyword evidence="16" id="KW-0472">Membrane</keyword>
<dbReference type="PANTHER" id="PTHR24421">
    <property type="entry name" value="NITRATE/NITRITE SENSOR PROTEIN NARX-RELATED"/>
    <property type="match status" value="1"/>
</dbReference>
<proteinExistence type="predicted"/>
<dbReference type="RefSeq" id="WP_084196984.1">
    <property type="nucleotide sequence ID" value="NZ_CP035286.1"/>
</dbReference>
<keyword evidence="11" id="KW-0408">Iron</keyword>
<organism evidence="18 19">
    <name type="scientific">Paracoccus versutus</name>
    <name type="common">Thiobacillus versutus</name>
    <dbReference type="NCBI Taxonomy" id="34007"/>
    <lineage>
        <taxon>Bacteria</taxon>
        <taxon>Pseudomonadati</taxon>
        <taxon>Pseudomonadota</taxon>
        <taxon>Alphaproteobacteria</taxon>
        <taxon>Rhodobacterales</taxon>
        <taxon>Paracoccaceae</taxon>
        <taxon>Paracoccus</taxon>
    </lineage>
</organism>
<dbReference type="Gene3D" id="3.30.565.10">
    <property type="entry name" value="Histidine kinase-like ATPase, C-terminal domain"/>
    <property type="match status" value="1"/>
</dbReference>
<dbReference type="InterPro" id="IPR004358">
    <property type="entry name" value="Sig_transdc_His_kin-like_C"/>
</dbReference>
<evidence type="ECO:0000259" key="17">
    <source>
        <dbReference type="PROSITE" id="PS50109"/>
    </source>
</evidence>
<dbReference type="GO" id="GO:0046872">
    <property type="term" value="F:metal ion binding"/>
    <property type="evidence" value="ECO:0007669"/>
    <property type="project" value="UniProtKB-KW"/>
</dbReference>
<dbReference type="InterPro" id="IPR050482">
    <property type="entry name" value="Sensor_HK_TwoCompSys"/>
</dbReference>
<evidence type="ECO:0000313" key="18">
    <source>
        <dbReference type="EMBL" id="REG45766.1"/>
    </source>
</evidence>
<dbReference type="GO" id="GO:0000155">
    <property type="term" value="F:phosphorelay sensor kinase activity"/>
    <property type="evidence" value="ECO:0007669"/>
    <property type="project" value="InterPro"/>
</dbReference>
<dbReference type="AlphaFoldDB" id="A0AAQ0HIT2"/>
<comment type="subcellular location">
    <subcellularLocation>
        <location evidence="3">Cytoplasm</location>
    </subcellularLocation>
</comment>
<dbReference type="InterPro" id="IPR036890">
    <property type="entry name" value="HATPase_C_sf"/>
</dbReference>
<evidence type="ECO:0000256" key="16">
    <source>
        <dbReference type="SAM" id="Phobius"/>
    </source>
</evidence>
<protein>
    <recommendedName>
        <fullName evidence="5">Oxygen sensor histidine kinase NreB</fullName>
        <ecNumber evidence="4">2.7.13.3</ecNumber>
    </recommendedName>
    <alternativeName>
        <fullName evidence="15">Nitrogen regulation protein B</fullName>
    </alternativeName>
</protein>
<sequence length="473" mass="51787">MPKSEFSHILQSFGRQMGLHSQVVIAIALVICMSMATLGYWVNAYIRNVEVESAADASAVYMNIIIEPLLRDVERNGMLPSRIELQLDELLMRHTHETAIEAAVIWWQDGTVAYSTDKRLTGRQMSSAQLDAAFGGQVVAELMENLTDHGTRRQERLGQPLLEIYMPLRDRESGLVTAVGEFYQNAAELQAQMNRVASRIWGVVGLTTALMLTLLILTASRARRIVRAQQDELRHRLDMSQQLARQNADLRQTAETAKLEAIKVNETLLTRIGADLHDGPLQLLGLIVLRLSGLPSGRAEDAAAARERQKTAELATRTMQELRNLAYGLSIPELDGLTVSETLSLAIARHESQTGTTVSQRLGELPDHLSEPAKICLYRIVQESLNNAFRHAGGRGQQVWAETRNGEIKLVIRDAGPGLQPEAAKAPQGGNGMPGLGLPGLSRRLQTLGGNLDATSEPGRGTTITARLPVEAG</sequence>
<evidence type="ECO:0000256" key="15">
    <source>
        <dbReference type="ARBA" id="ARBA00030800"/>
    </source>
</evidence>
<dbReference type="EC" id="2.7.13.3" evidence="4"/>
<evidence type="ECO:0000256" key="8">
    <source>
        <dbReference type="ARBA" id="ARBA00022679"/>
    </source>
</evidence>
<dbReference type="PRINTS" id="PR00344">
    <property type="entry name" value="BCTRLSENSOR"/>
</dbReference>
<evidence type="ECO:0000256" key="7">
    <source>
        <dbReference type="ARBA" id="ARBA00022490"/>
    </source>
</evidence>
<dbReference type="PANTHER" id="PTHR24421:SF58">
    <property type="entry name" value="SIGNAL TRANSDUCTION HISTIDINE-PROTEIN KINASE_PHOSPHATASE UHPB"/>
    <property type="match status" value="1"/>
</dbReference>
<comment type="function">
    <text evidence="14">Member of the two-component regulatory system NreB/NreC involved in the control of dissimilatory nitrate/nitrite reduction in response to oxygen. NreB functions as a direct oxygen sensor histidine kinase which is autophosphorylated, in the absence of oxygen, probably at the conserved histidine residue, and transfers its phosphate group probably to a conserved aspartate residue of NreC. NreB/NreC activates the expression of the nitrate (narGHJI) and nitrite (nir) reductase operons, as well as the putative nitrate transporter gene narT.</text>
</comment>
<reference evidence="18 19" key="1">
    <citation type="submission" date="2018-08" db="EMBL/GenBank/DDBJ databases">
        <title>Genomic Encyclopedia of Archaeal and Bacterial Type Strains, Phase II (KMG-II): from individual species to whole genera.</title>
        <authorList>
            <person name="Goeker M."/>
        </authorList>
    </citation>
    <scope>NUCLEOTIDE SEQUENCE [LARGE SCALE GENOMIC DNA]</scope>
    <source>
        <strain evidence="18 19">DSM 582</strain>
    </source>
</reference>
<dbReference type="PROSITE" id="PS50109">
    <property type="entry name" value="HIS_KIN"/>
    <property type="match status" value="1"/>
</dbReference>
<comment type="catalytic activity">
    <reaction evidence="1">
        <text>ATP + protein L-histidine = ADP + protein N-phospho-L-histidine.</text>
        <dbReference type="EC" id="2.7.13.3"/>
    </reaction>
</comment>
<keyword evidence="7" id="KW-0963">Cytoplasm</keyword>
<dbReference type="Proteomes" id="UP000256794">
    <property type="component" value="Unassembled WGS sequence"/>
</dbReference>
<dbReference type="Pfam" id="PF02518">
    <property type="entry name" value="HATPase_c"/>
    <property type="match status" value="1"/>
</dbReference>
<dbReference type="InterPro" id="IPR005467">
    <property type="entry name" value="His_kinase_dom"/>
</dbReference>
<evidence type="ECO:0000256" key="3">
    <source>
        <dbReference type="ARBA" id="ARBA00004496"/>
    </source>
</evidence>
<dbReference type="InterPro" id="IPR003594">
    <property type="entry name" value="HATPase_dom"/>
</dbReference>
<keyword evidence="10" id="KW-0418">Kinase</keyword>
<comment type="caution">
    <text evidence="18">The sequence shown here is derived from an EMBL/GenBank/DDBJ whole genome shotgun (WGS) entry which is preliminary data.</text>
</comment>
<dbReference type="GO" id="GO:0046983">
    <property type="term" value="F:protein dimerization activity"/>
    <property type="evidence" value="ECO:0007669"/>
    <property type="project" value="InterPro"/>
</dbReference>
<keyword evidence="6" id="KW-0004">4Fe-4S</keyword>
<keyword evidence="19" id="KW-1185">Reference proteome</keyword>
<evidence type="ECO:0000256" key="4">
    <source>
        <dbReference type="ARBA" id="ARBA00012438"/>
    </source>
</evidence>
<comment type="cofactor">
    <cofactor evidence="2">
        <name>[4Fe-4S] cluster</name>
        <dbReference type="ChEBI" id="CHEBI:49883"/>
    </cofactor>
</comment>
<evidence type="ECO:0000256" key="10">
    <source>
        <dbReference type="ARBA" id="ARBA00022777"/>
    </source>
</evidence>
<evidence type="ECO:0000256" key="11">
    <source>
        <dbReference type="ARBA" id="ARBA00023004"/>
    </source>
</evidence>
<evidence type="ECO:0000256" key="2">
    <source>
        <dbReference type="ARBA" id="ARBA00001966"/>
    </source>
</evidence>
<keyword evidence="16" id="KW-1133">Transmembrane helix</keyword>
<evidence type="ECO:0000256" key="5">
    <source>
        <dbReference type="ARBA" id="ARBA00017322"/>
    </source>
</evidence>
<keyword evidence="13" id="KW-0411">Iron-sulfur</keyword>
<evidence type="ECO:0000256" key="13">
    <source>
        <dbReference type="ARBA" id="ARBA00023014"/>
    </source>
</evidence>
<name>A0AAQ0HIT2_PARVE</name>
<dbReference type="EMBL" id="QUMX01000019">
    <property type="protein sequence ID" value="REG45766.1"/>
    <property type="molecule type" value="Genomic_DNA"/>
</dbReference>
<evidence type="ECO:0000256" key="14">
    <source>
        <dbReference type="ARBA" id="ARBA00024827"/>
    </source>
</evidence>
<keyword evidence="8" id="KW-0808">Transferase</keyword>
<dbReference type="SUPFAM" id="SSF55874">
    <property type="entry name" value="ATPase domain of HSP90 chaperone/DNA topoisomerase II/histidine kinase"/>
    <property type="match status" value="1"/>
</dbReference>
<dbReference type="GO" id="GO:0051539">
    <property type="term" value="F:4 iron, 4 sulfur cluster binding"/>
    <property type="evidence" value="ECO:0007669"/>
    <property type="project" value="UniProtKB-KW"/>
</dbReference>
<dbReference type="SMART" id="SM00387">
    <property type="entry name" value="HATPase_c"/>
    <property type="match status" value="1"/>
</dbReference>
<evidence type="ECO:0000256" key="12">
    <source>
        <dbReference type="ARBA" id="ARBA00023012"/>
    </source>
</evidence>
<evidence type="ECO:0000256" key="9">
    <source>
        <dbReference type="ARBA" id="ARBA00022723"/>
    </source>
</evidence>
<feature type="domain" description="Histidine kinase" evidence="17">
    <location>
        <begin position="377"/>
        <end position="472"/>
    </location>
</feature>
<keyword evidence="9" id="KW-0479">Metal-binding</keyword>
<accession>A0AAQ0HIT2</accession>
<dbReference type="Pfam" id="PF07730">
    <property type="entry name" value="HisKA_3"/>
    <property type="match status" value="1"/>
</dbReference>
<dbReference type="CDD" id="cd16917">
    <property type="entry name" value="HATPase_UhpB-NarQ-NarX-like"/>
    <property type="match status" value="1"/>
</dbReference>
<evidence type="ECO:0000256" key="6">
    <source>
        <dbReference type="ARBA" id="ARBA00022485"/>
    </source>
</evidence>
<dbReference type="GO" id="GO:0005737">
    <property type="term" value="C:cytoplasm"/>
    <property type="evidence" value="ECO:0007669"/>
    <property type="project" value="UniProtKB-SubCell"/>
</dbReference>
<feature type="transmembrane region" description="Helical" evidence="16">
    <location>
        <begin position="21"/>
        <end position="42"/>
    </location>
</feature>
<evidence type="ECO:0000313" key="19">
    <source>
        <dbReference type="Proteomes" id="UP000256794"/>
    </source>
</evidence>
<gene>
    <name evidence="18" type="ORF">ATH84_101934</name>
</gene>
<feature type="transmembrane region" description="Helical" evidence="16">
    <location>
        <begin position="200"/>
        <end position="219"/>
    </location>
</feature>
<keyword evidence="12" id="KW-0902">Two-component regulatory system</keyword>
<keyword evidence="16" id="KW-0812">Transmembrane</keyword>